<sequence>MTRTEYDAVENVTWSTDAEQRATTYRHDKLDQRLDDRVPADPRARVPLPSPPHRT</sequence>
<organism evidence="2 3">
    <name type="scientific">Streptomyces argenteolus</name>
    <dbReference type="NCBI Taxonomy" id="67274"/>
    <lineage>
        <taxon>Bacteria</taxon>
        <taxon>Bacillati</taxon>
        <taxon>Actinomycetota</taxon>
        <taxon>Actinomycetes</taxon>
        <taxon>Kitasatosporales</taxon>
        <taxon>Streptomycetaceae</taxon>
        <taxon>Streptomyces</taxon>
    </lineage>
</organism>
<evidence type="ECO:0000313" key="2">
    <source>
        <dbReference type="EMBL" id="MFF5899996.1"/>
    </source>
</evidence>
<accession>A0ABW6XE37</accession>
<gene>
    <name evidence="2" type="ORF">ACFY8O_29270</name>
</gene>
<dbReference type="EMBL" id="JBIBEG010000010">
    <property type="protein sequence ID" value="MFF5899996.1"/>
    <property type="molecule type" value="Genomic_DNA"/>
</dbReference>
<feature type="compositionally biased region" description="Basic and acidic residues" evidence="1">
    <location>
        <begin position="25"/>
        <end position="44"/>
    </location>
</feature>
<feature type="compositionally biased region" description="Polar residues" evidence="1">
    <location>
        <begin position="12"/>
        <end position="23"/>
    </location>
</feature>
<reference evidence="2 3" key="1">
    <citation type="submission" date="2024-10" db="EMBL/GenBank/DDBJ databases">
        <title>The Natural Products Discovery Center: Release of the First 8490 Sequenced Strains for Exploring Actinobacteria Biosynthetic Diversity.</title>
        <authorList>
            <person name="Kalkreuter E."/>
            <person name="Kautsar S.A."/>
            <person name="Yang D."/>
            <person name="Bader C.D."/>
            <person name="Teijaro C.N."/>
            <person name="Fluegel L."/>
            <person name="Davis C.M."/>
            <person name="Simpson J.R."/>
            <person name="Lauterbach L."/>
            <person name="Steele A.D."/>
            <person name="Gui C."/>
            <person name="Meng S."/>
            <person name="Li G."/>
            <person name="Viehrig K."/>
            <person name="Ye F."/>
            <person name="Su P."/>
            <person name="Kiefer A.F."/>
            <person name="Nichols A."/>
            <person name="Cepeda A.J."/>
            <person name="Yan W."/>
            <person name="Fan B."/>
            <person name="Jiang Y."/>
            <person name="Adhikari A."/>
            <person name="Zheng C.-J."/>
            <person name="Schuster L."/>
            <person name="Cowan T.M."/>
            <person name="Smanski M.J."/>
            <person name="Chevrette M.G."/>
            <person name="De Carvalho L.P.S."/>
            <person name="Shen B."/>
        </authorList>
    </citation>
    <scope>NUCLEOTIDE SEQUENCE [LARGE SCALE GENOMIC DNA]</scope>
    <source>
        <strain evidence="2 3">NPDC012540</strain>
    </source>
</reference>
<keyword evidence="3" id="KW-1185">Reference proteome</keyword>
<protein>
    <recommendedName>
        <fullName evidence="4">YD repeat-containing protein</fullName>
    </recommendedName>
</protein>
<evidence type="ECO:0008006" key="4">
    <source>
        <dbReference type="Google" id="ProtNLM"/>
    </source>
</evidence>
<name>A0ABW6XE37_9ACTN</name>
<evidence type="ECO:0000313" key="3">
    <source>
        <dbReference type="Proteomes" id="UP001602322"/>
    </source>
</evidence>
<evidence type="ECO:0000256" key="1">
    <source>
        <dbReference type="SAM" id="MobiDB-lite"/>
    </source>
</evidence>
<dbReference type="InterPro" id="IPR006530">
    <property type="entry name" value="YD"/>
</dbReference>
<comment type="caution">
    <text evidence="2">The sequence shown here is derived from an EMBL/GenBank/DDBJ whole genome shotgun (WGS) entry which is preliminary data.</text>
</comment>
<proteinExistence type="predicted"/>
<dbReference type="Proteomes" id="UP001602322">
    <property type="component" value="Unassembled WGS sequence"/>
</dbReference>
<feature type="region of interest" description="Disordered" evidence="1">
    <location>
        <begin position="1"/>
        <end position="55"/>
    </location>
</feature>
<dbReference type="RefSeq" id="WP_387907596.1">
    <property type="nucleotide sequence ID" value="NZ_JBIBEG010000010.1"/>
</dbReference>
<dbReference type="Gene3D" id="2.180.10.10">
    <property type="entry name" value="RHS repeat-associated core"/>
    <property type="match status" value="1"/>
</dbReference>
<dbReference type="NCBIfam" id="TIGR01643">
    <property type="entry name" value="YD_repeat_2x"/>
    <property type="match status" value="1"/>
</dbReference>